<evidence type="ECO:0008006" key="3">
    <source>
        <dbReference type="Google" id="ProtNLM"/>
    </source>
</evidence>
<sequence length="38" mass="4722">MPDWERGQRDIYAVFPRHRTLTRKVRSFIDFLAERFNP</sequence>
<dbReference type="EMBL" id="CYGX02000205">
    <property type="protein sequence ID" value="SIT49901.1"/>
    <property type="molecule type" value="Genomic_DNA"/>
</dbReference>
<gene>
    <name evidence="1" type="ORF">BN2475_2050004</name>
</gene>
<evidence type="ECO:0000313" key="1">
    <source>
        <dbReference type="EMBL" id="SIT49901.1"/>
    </source>
</evidence>
<reference evidence="1 2" key="1">
    <citation type="submission" date="2016-12" db="EMBL/GenBank/DDBJ databases">
        <authorList>
            <person name="Song W.-J."/>
            <person name="Kurnit D.M."/>
        </authorList>
    </citation>
    <scope>NUCLEOTIDE SEQUENCE [LARGE SCALE GENOMIC DNA]</scope>
    <source>
        <strain evidence="1 2">STM7296</strain>
    </source>
</reference>
<protein>
    <recommendedName>
        <fullName evidence="3">LysR family transcriptional regulator</fullName>
    </recommendedName>
</protein>
<evidence type="ECO:0000313" key="2">
    <source>
        <dbReference type="Proteomes" id="UP000187012"/>
    </source>
</evidence>
<keyword evidence="2" id="KW-1185">Reference proteome</keyword>
<dbReference type="Proteomes" id="UP000187012">
    <property type="component" value="Unassembled WGS sequence"/>
</dbReference>
<organism evidence="1 2">
    <name type="scientific">Paraburkholderia ribeironis</name>
    <dbReference type="NCBI Taxonomy" id="1247936"/>
    <lineage>
        <taxon>Bacteria</taxon>
        <taxon>Pseudomonadati</taxon>
        <taxon>Pseudomonadota</taxon>
        <taxon>Betaproteobacteria</taxon>
        <taxon>Burkholderiales</taxon>
        <taxon>Burkholderiaceae</taxon>
        <taxon>Paraburkholderia</taxon>
    </lineage>
</organism>
<name>A0A1N7SRE1_9BURK</name>
<accession>A0A1N7SRE1</accession>
<dbReference type="AlphaFoldDB" id="A0A1N7SRE1"/>
<proteinExistence type="predicted"/>
<dbReference type="SUPFAM" id="SSF53850">
    <property type="entry name" value="Periplasmic binding protein-like II"/>
    <property type="match status" value="1"/>
</dbReference>
<dbReference type="Gene3D" id="3.40.190.290">
    <property type="match status" value="1"/>
</dbReference>